<evidence type="ECO:0000256" key="1">
    <source>
        <dbReference type="SAM" id="MobiDB-lite"/>
    </source>
</evidence>
<reference evidence="2" key="1">
    <citation type="submission" date="2020-06" db="EMBL/GenBank/DDBJ databases">
        <authorList>
            <person name="Li T."/>
            <person name="Hu X."/>
            <person name="Zhang T."/>
            <person name="Song X."/>
            <person name="Zhang H."/>
            <person name="Dai N."/>
            <person name="Sheng W."/>
            <person name="Hou X."/>
            <person name="Wei L."/>
        </authorList>
    </citation>
    <scope>NUCLEOTIDE SEQUENCE</scope>
    <source>
        <strain evidence="2">G02</strain>
        <tissue evidence="2">Leaf</tissue>
    </source>
</reference>
<organism evidence="2">
    <name type="scientific">Sesamum radiatum</name>
    <name type="common">Black benniseed</name>
    <dbReference type="NCBI Taxonomy" id="300843"/>
    <lineage>
        <taxon>Eukaryota</taxon>
        <taxon>Viridiplantae</taxon>
        <taxon>Streptophyta</taxon>
        <taxon>Embryophyta</taxon>
        <taxon>Tracheophyta</taxon>
        <taxon>Spermatophyta</taxon>
        <taxon>Magnoliopsida</taxon>
        <taxon>eudicotyledons</taxon>
        <taxon>Gunneridae</taxon>
        <taxon>Pentapetalae</taxon>
        <taxon>asterids</taxon>
        <taxon>lamiids</taxon>
        <taxon>Lamiales</taxon>
        <taxon>Pedaliaceae</taxon>
        <taxon>Sesamum</taxon>
    </lineage>
</organism>
<name>A0AAW2TTM8_SESRA</name>
<dbReference type="EMBL" id="JACGWJ010000007">
    <property type="protein sequence ID" value="KAL0408024.1"/>
    <property type="molecule type" value="Genomic_DNA"/>
</dbReference>
<sequence length="114" mass="12218">MGNCSLRAVADADGDHSEQRGGEESVRVSAVNRLTSSARYGKTSVEVLPPPGAGVWKVKLVIDPKDLERILAEQVNTEALIEHMRIAANSTPKRGKSGASADGRRHCSVMCSFK</sequence>
<gene>
    <name evidence="2" type="ORF">Sradi_1736800</name>
</gene>
<feature type="region of interest" description="Disordered" evidence="1">
    <location>
        <begin position="1"/>
        <end position="29"/>
    </location>
</feature>
<evidence type="ECO:0000313" key="2">
    <source>
        <dbReference type="EMBL" id="KAL0408024.1"/>
    </source>
</evidence>
<protein>
    <submittedName>
        <fullName evidence="2">Uncharacterized protein</fullName>
    </submittedName>
</protein>
<comment type="caution">
    <text evidence="2">The sequence shown here is derived from an EMBL/GenBank/DDBJ whole genome shotgun (WGS) entry which is preliminary data.</text>
</comment>
<feature type="compositionally biased region" description="Basic and acidic residues" evidence="1">
    <location>
        <begin position="13"/>
        <end position="26"/>
    </location>
</feature>
<proteinExistence type="predicted"/>
<reference evidence="2" key="2">
    <citation type="journal article" date="2024" name="Plant">
        <title>Genomic evolution and insights into agronomic trait innovations of Sesamum species.</title>
        <authorList>
            <person name="Miao H."/>
            <person name="Wang L."/>
            <person name="Qu L."/>
            <person name="Liu H."/>
            <person name="Sun Y."/>
            <person name="Le M."/>
            <person name="Wang Q."/>
            <person name="Wei S."/>
            <person name="Zheng Y."/>
            <person name="Lin W."/>
            <person name="Duan Y."/>
            <person name="Cao H."/>
            <person name="Xiong S."/>
            <person name="Wang X."/>
            <person name="Wei L."/>
            <person name="Li C."/>
            <person name="Ma Q."/>
            <person name="Ju M."/>
            <person name="Zhao R."/>
            <person name="Li G."/>
            <person name="Mu C."/>
            <person name="Tian Q."/>
            <person name="Mei H."/>
            <person name="Zhang T."/>
            <person name="Gao T."/>
            <person name="Zhang H."/>
        </authorList>
    </citation>
    <scope>NUCLEOTIDE SEQUENCE</scope>
    <source>
        <strain evidence="2">G02</strain>
    </source>
</reference>
<accession>A0AAW2TTM8</accession>
<dbReference type="AlphaFoldDB" id="A0AAW2TTM8"/>